<keyword evidence="6" id="KW-1185">Reference proteome</keyword>
<evidence type="ECO:0000256" key="3">
    <source>
        <dbReference type="RuleBase" id="RU003616"/>
    </source>
</evidence>
<dbReference type="InterPro" id="IPR031107">
    <property type="entry name" value="Small_HSP"/>
</dbReference>
<evidence type="ECO:0000259" key="4">
    <source>
        <dbReference type="PROSITE" id="PS01031"/>
    </source>
</evidence>
<dbReference type="SUPFAM" id="SSF49764">
    <property type="entry name" value="HSP20-like chaperones"/>
    <property type="match status" value="1"/>
</dbReference>
<protein>
    <submittedName>
        <fullName evidence="5">HSP20-like chaperone</fullName>
    </submittedName>
</protein>
<accession>A0A9P4IGX6</accession>
<dbReference type="OrthoDB" id="1431247at2759"/>
<comment type="caution">
    <text evidence="5">The sequence shown here is derived from an EMBL/GenBank/DDBJ whole genome shotgun (WGS) entry which is preliminary data.</text>
</comment>
<dbReference type="AlphaFoldDB" id="A0A9P4IGX6"/>
<dbReference type="PANTHER" id="PTHR11527">
    <property type="entry name" value="HEAT-SHOCK PROTEIN 20 FAMILY MEMBER"/>
    <property type="match status" value="1"/>
</dbReference>
<dbReference type="EMBL" id="ML978126">
    <property type="protein sequence ID" value="KAF2099068.1"/>
    <property type="molecule type" value="Genomic_DNA"/>
</dbReference>
<dbReference type="InterPro" id="IPR008978">
    <property type="entry name" value="HSP20-like_chaperone"/>
</dbReference>
<name>A0A9P4IGX6_9PEZI</name>
<comment type="similarity">
    <text evidence="2 3">Belongs to the small heat shock protein (HSP20) family.</text>
</comment>
<reference evidence="5" key="1">
    <citation type="journal article" date="2020" name="Stud. Mycol.">
        <title>101 Dothideomycetes genomes: a test case for predicting lifestyles and emergence of pathogens.</title>
        <authorList>
            <person name="Haridas S."/>
            <person name="Albert R."/>
            <person name="Binder M."/>
            <person name="Bloem J."/>
            <person name="Labutti K."/>
            <person name="Salamov A."/>
            <person name="Andreopoulos B."/>
            <person name="Baker S."/>
            <person name="Barry K."/>
            <person name="Bills G."/>
            <person name="Bluhm B."/>
            <person name="Cannon C."/>
            <person name="Castanera R."/>
            <person name="Culley D."/>
            <person name="Daum C."/>
            <person name="Ezra D."/>
            <person name="Gonzalez J."/>
            <person name="Henrissat B."/>
            <person name="Kuo A."/>
            <person name="Liang C."/>
            <person name="Lipzen A."/>
            <person name="Lutzoni F."/>
            <person name="Magnuson J."/>
            <person name="Mondo S."/>
            <person name="Nolan M."/>
            <person name="Ohm R."/>
            <person name="Pangilinan J."/>
            <person name="Park H.-J."/>
            <person name="Ramirez L."/>
            <person name="Alfaro M."/>
            <person name="Sun H."/>
            <person name="Tritt A."/>
            <person name="Yoshinaga Y."/>
            <person name="Zwiers L.-H."/>
            <person name="Turgeon B."/>
            <person name="Goodwin S."/>
            <person name="Spatafora J."/>
            <person name="Crous P."/>
            <person name="Grigoriev I."/>
        </authorList>
    </citation>
    <scope>NUCLEOTIDE SEQUENCE</scope>
    <source>
        <strain evidence="5">CBS 133067</strain>
    </source>
</reference>
<feature type="domain" description="SHSP" evidence="4">
    <location>
        <begin position="82"/>
        <end position="222"/>
    </location>
</feature>
<evidence type="ECO:0000313" key="6">
    <source>
        <dbReference type="Proteomes" id="UP000799772"/>
    </source>
</evidence>
<evidence type="ECO:0000256" key="1">
    <source>
        <dbReference type="ARBA" id="ARBA00023016"/>
    </source>
</evidence>
<proteinExistence type="inferred from homology"/>
<dbReference type="PROSITE" id="PS01031">
    <property type="entry name" value="SHSP"/>
    <property type="match status" value="1"/>
</dbReference>
<dbReference type="InterPro" id="IPR002068">
    <property type="entry name" value="A-crystallin/Hsp20_dom"/>
</dbReference>
<dbReference type="Proteomes" id="UP000799772">
    <property type="component" value="Unassembled WGS sequence"/>
</dbReference>
<dbReference type="Pfam" id="PF00011">
    <property type="entry name" value="HSP20"/>
    <property type="match status" value="1"/>
</dbReference>
<gene>
    <name evidence="5" type="ORF">NA57DRAFT_76304</name>
</gene>
<evidence type="ECO:0000313" key="5">
    <source>
        <dbReference type="EMBL" id="KAF2099068.1"/>
    </source>
</evidence>
<dbReference type="CDD" id="cd06464">
    <property type="entry name" value="ACD_sHsps-like"/>
    <property type="match status" value="1"/>
</dbReference>
<organism evidence="5 6">
    <name type="scientific">Rhizodiscina lignyota</name>
    <dbReference type="NCBI Taxonomy" id="1504668"/>
    <lineage>
        <taxon>Eukaryota</taxon>
        <taxon>Fungi</taxon>
        <taxon>Dikarya</taxon>
        <taxon>Ascomycota</taxon>
        <taxon>Pezizomycotina</taxon>
        <taxon>Dothideomycetes</taxon>
        <taxon>Pleosporomycetidae</taxon>
        <taxon>Aulographales</taxon>
        <taxon>Rhizodiscinaceae</taxon>
        <taxon>Rhizodiscina</taxon>
    </lineage>
</organism>
<evidence type="ECO:0000256" key="2">
    <source>
        <dbReference type="PROSITE-ProRule" id="PRU00285"/>
    </source>
</evidence>
<sequence>MEQPQQRRYAYAFKIVKTPSRDSRQKEFRYIKMAAYLYSSAFPLYLPELYNVSFLNKTFPEHHMPLYNARHKMSQGFHNFWHESSFPSPRADVRETIDKYYIDIELPGLENKDSIKLKWTNSNTLLLQVTAEPPAIPEGASDADSLFAPEAKKTEEHGPPHHLVHQLIKERHVGPIMRAFFFPVSVDRDEMTAKLQYGLLRIVVPKTPDAKVEHKEIDIEHTGA</sequence>
<keyword evidence="1" id="KW-0346">Stress response</keyword>
<dbReference type="Gene3D" id="2.60.40.790">
    <property type="match status" value="1"/>
</dbReference>